<keyword evidence="1" id="KW-1133">Transmembrane helix</keyword>
<reference evidence="2 3" key="1">
    <citation type="journal article" date="2018" name="Nat. Ecol. Evol.">
        <title>Pezizomycetes genomes reveal the molecular basis of ectomycorrhizal truffle lifestyle.</title>
        <authorList>
            <person name="Murat C."/>
            <person name="Payen T."/>
            <person name="Noel B."/>
            <person name="Kuo A."/>
            <person name="Morin E."/>
            <person name="Chen J."/>
            <person name="Kohler A."/>
            <person name="Krizsan K."/>
            <person name="Balestrini R."/>
            <person name="Da Silva C."/>
            <person name="Montanini B."/>
            <person name="Hainaut M."/>
            <person name="Levati E."/>
            <person name="Barry K.W."/>
            <person name="Belfiori B."/>
            <person name="Cichocki N."/>
            <person name="Clum A."/>
            <person name="Dockter R.B."/>
            <person name="Fauchery L."/>
            <person name="Guy J."/>
            <person name="Iotti M."/>
            <person name="Le Tacon F."/>
            <person name="Lindquist E.A."/>
            <person name="Lipzen A."/>
            <person name="Malagnac F."/>
            <person name="Mello A."/>
            <person name="Molinier V."/>
            <person name="Miyauchi S."/>
            <person name="Poulain J."/>
            <person name="Riccioni C."/>
            <person name="Rubini A."/>
            <person name="Sitrit Y."/>
            <person name="Splivallo R."/>
            <person name="Traeger S."/>
            <person name="Wang M."/>
            <person name="Zifcakova L."/>
            <person name="Wipf D."/>
            <person name="Zambonelli A."/>
            <person name="Paolocci F."/>
            <person name="Nowrousian M."/>
            <person name="Ottonello S."/>
            <person name="Baldrian P."/>
            <person name="Spatafora J.W."/>
            <person name="Henrissat B."/>
            <person name="Nagy L.G."/>
            <person name="Aury J.M."/>
            <person name="Wincker P."/>
            <person name="Grigoriev I.V."/>
            <person name="Bonfante P."/>
            <person name="Martin F.M."/>
        </authorList>
    </citation>
    <scope>NUCLEOTIDE SEQUENCE [LARGE SCALE GENOMIC DNA]</scope>
    <source>
        <strain evidence="2 3">120613-1</strain>
    </source>
</reference>
<gene>
    <name evidence="2" type="ORF">L873DRAFT_1798346</name>
</gene>
<sequence length="66" mass="7466">MPNDLLAEMNIFTPTHLLSVLGYLHTPPEDSQYPSGKFTRATIISPAIDYLLFTTLLFFPFSFTVL</sequence>
<feature type="non-terminal residue" evidence="2">
    <location>
        <position position="66"/>
    </location>
</feature>
<evidence type="ECO:0000313" key="2">
    <source>
        <dbReference type="EMBL" id="RPB05327.1"/>
    </source>
</evidence>
<keyword evidence="1" id="KW-0812">Transmembrane</keyword>
<protein>
    <submittedName>
        <fullName evidence="2">Uncharacterized protein</fullName>
    </submittedName>
</protein>
<feature type="transmembrane region" description="Helical" evidence="1">
    <location>
        <begin position="47"/>
        <end position="65"/>
    </location>
</feature>
<dbReference type="OrthoDB" id="5982228at2759"/>
<proteinExistence type="predicted"/>
<dbReference type="AlphaFoldDB" id="A0A3N4K428"/>
<organism evidence="2 3">
    <name type="scientific">Choiromyces venosus 120613-1</name>
    <dbReference type="NCBI Taxonomy" id="1336337"/>
    <lineage>
        <taxon>Eukaryota</taxon>
        <taxon>Fungi</taxon>
        <taxon>Dikarya</taxon>
        <taxon>Ascomycota</taxon>
        <taxon>Pezizomycotina</taxon>
        <taxon>Pezizomycetes</taxon>
        <taxon>Pezizales</taxon>
        <taxon>Tuberaceae</taxon>
        <taxon>Choiromyces</taxon>
    </lineage>
</organism>
<keyword evidence="3" id="KW-1185">Reference proteome</keyword>
<dbReference type="Proteomes" id="UP000276215">
    <property type="component" value="Unassembled WGS sequence"/>
</dbReference>
<name>A0A3N4K428_9PEZI</name>
<evidence type="ECO:0000256" key="1">
    <source>
        <dbReference type="SAM" id="Phobius"/>
    </source>
</evidence>
<keyword evidence="1" id="KW-0472">Membrane</keyword>
<evidence type="ECO:0000313" key="3">
    <source>
        <dbReference type="Proteomes" id="UP000276215"/>
    </source>
</evidence>
<accession>A0A3N4K428</accession>
<dbReference type="EMBL" id="ML120354">
    <property type="protein sequence ID" value="RPB05327.1"/>
    <property type="molecule type" value="Genomic_DNA"/>
</dbReference>